<evidence type="ECO:0000256" key="1">
    <source>
        <dbReference type="SAM" id="MobiDB-lite"/>
    </source>
</evidence>
<gene>
    <name evidence="2" type="ORF">GGX14DRAFT_406427</name>
</gene>
<reference evidence="2" key="1">
    <citation type="submission" date="2023-03" db="EMBL/GenBank/DDBJ databases">
        <title>Massive genome expansion in bonnet fungi (Mycena s.s.) driven by repeated elements and novel gene families across ecological guilds.</title>
        <authorList>
            <consortium name="Lawrence Berkeley National Laboratory"/>
            <person name="Harder C.B."/>
            <person name="Miyauchi S."/>
            <person name="Viragh M."/>
            <person name="Kuo A."/>
            <person name="Thoen E."/>
            <person name="Andreopoulos B."/>
            <person name="Lu D."/>
            <person name="Skrede I."/>
            <person name="Drula E."/>
            <person name="Henrissat B."/>
            <person name="Morin E."/>
            <person name="Kohler A."/>
            <person name="Barry K."/>
            <person name="LaButti K."/>
            <person name="Morin E."/>
            <person name="Salamov A."/>
            <person name="Lipzen A."/>
            <person name="Mereny Z."/>
            <person name="Hegedus B."/>
            <person name="Baldrian P."/>
            <person name="Stursova M."/>
            <person name="Weitz H."/>
            <person name="Taylor A."/>
            <person name="Grigoriev I.V."/>
            <person name="Nagy L.G."/>
            <person name="Martin F."/>
            <person name="Kauserud H."/>
        </authorList>
    </citation>
    <scope>NUCLEOTIDE SEQUENCE</scope>
    <source>
        <strain evidence="2">9144</strain>
    </source>
</reference>
<evidence type="ECO:0000313" key="3">
    <source>
        <dbReference type="Proteomes" id="UP001219525"/>
    </source>
</evidence>
<feature type="compositionally biased region" description="Basic residues" evidence="1">
    <location>
        <begin position="1"/>
        <end position="13"/>
    </location>
</feature>
<proteinExistence type="predicted"/>
<protein>
    <submittedName>
        <fullName evidence="2">Uncharacterized protein</fullName>
    </submittedName>
</protein>
<dbReference type="EMBL" id="JARJCW010000121">
    <property type="protein sequence ID" value="KAJ7192323.1"/>
    <property type="molecule type" value="Genomic_DNA"/>
</dbReference>
<organism evidence="2 3">
    <name type="scientific">Mycena pura</name>
    <dbReference type="NCBI Taxonomy" id="153505"/>
    <lineage>
        <taxon>Eukaryota</taxon>
        <taxon>Fungi</taxon>
        <taxon>Dikarya</taxon>
        <taxon>Basidiomycota</taxon>
        <taxon>Agaricomycotina</taxon>
        <taxon>Agaricomycetes</taxon>
        <taxon>Agaricomycetidae</taxon>
        <taxon>Agaricales</taxon>
        <taxon>Marasmiineae</taxon>
        <taxon>Mycenaceae</taxon>
        <taxon>Mycena</taxon>
    </lineage>
</organism>
<accession>A0AAD6UU18</accession>
<sequence>MPKKGFQGHHNPTRNRPTSVRTAYAASCLVREREKRAVTTSPRPINLVVIDRHTSLISPETAAAPSSRRLVEAAQQSISRLIGPDTEVITGHASPQGFPQYTYVVLRFQYCRCTTMSHCRNVTPQDYRTTAAFLPLKFVKQLKYRSWDHIFISYWTSNINIFAVNLNPESLTSATFKPHSTSLKIISIISSLWYYWLPTTIITISKVAVSTPDTLLWCRYTSPSFADRCPGR</sequence>
<dbReference type="AlphaFoldDB" id="A0AAD6UU18"/>
<keyword evidence="3" id="KW-1185">Reference proteome</keyword>
<dbReference type="Proteomes" id="UP001219525">
    <property type="component" value="Unassembled WGS sequence"/>
</dbReference>
<feature type="region of interest" description="Disordered" evidence="1">
    <location>
        <begin position="1"/>
        <end position="20"/>
    </location>
</feature>
<evidence type="ECO:0000313" key="2">
    <source>
        <dbReference type="EMBL" id="KAJ7192323.1"/>
    </source>
</evidence>
<name>A0AAD6UU18_9AGAR</name>
<comment type="caution">
    <text evidence="2">The sequence shown here is derived from an EMBL/GenBank/DDBJ whole genome shotgun (WGS) entry which is preliminary data.</text>
</comment>